<dbReference type="PANTHER" id="PTHR43132">
    <property type="entry name" value="ARSENICAL RESISTANCE OPERON REPRESSOR ARSR-RELATED"/>
    <property type="match status" value="1"/>
</dbReference>
<dbReference type="InterPro" id="IPR001845">
    <property type="entry name" value="HTH_ArsR_DNA-bd_dom"/>
</dbReference>
<dbReference type="GeneID" id="78230065"/>
<keyword evidence="3" id="KW-0804">Transcription</keyword>
<keyword evidence="1" id="KW-0805">Transcription regulation</keyword>
<name>E7GBH9_9FIRM</name>
<dbReference type="InterPro" id="IPR036390">
    <property type="entry name" value="WH_DNA-bd_sf"/>
</dbReference>
<dbReference type="eggNOG" id="COG0640">
    <property type="taxonomic scope" value="Bacteria"/>
</dbReference>
<dbReference type="AlphaFoldDB" id="E7GBH9"/>
<evidence type="ECO:0000256" key="2">
    <source>
        <dbReference type="ARBA" id="ARBA00023125"/>
    </source>
</evidence>
<evidence type="ECO:0000256" key="1">
    <source>
        <dbReference type="ARBA" id="ARBA00023015"/>
    </source>
</evidence>
<dbReference type="Gene3D" id="1.10.10.10">
    <property type="entry name" value="Winged helix-like DNA-binding domain superfamily/Winged helix DNA-binding domain"/>
    <property type="match status" value="1"/>
</dbReference>
<dbReference type="CDD" id="cd00090">
    <property type="entry name" value="HTH_ARSR"/>
    <property type="match status" value="1"/>
</dbReference>
<dbReference type="HOGENOM" id="CLU_097806_8_0_9"/>
<dbReference type="SUPFAM" id="SSF46785">
    <property type="entry name" value="Winged helix' DNA-binding domain"/>
    <property type="match status" value="1"/>
</dbReference>
<evidence type="ECO:0000256" key="3">
    <source>
        <dbReference type="ARBA" id="ARBA00023163"/>
    </source>
</evidence>
<dbReference type="NCBIfam" id="NF033788">
    <property type="entry name" value="HTH_metalloreg"/>
    <property type="match status" value="1"/>
</dbReference>
<dbReference type="PANTHER" id="PTHR43132:SF6">
    <property type="entry name" value="HTH-TYPE TRANSCRIPTIONAL REPRESSOR CZRA"/>
    <property type="match status" value="1"/>
</dbReference>
<dbReference type="EMBL" id="ADKX01000034">
    <property type="protein sequence ID" value="EFW04714.1"/>
    <property type="molecule type" value="Genomic_DNA"/>
</dbReference>
<dbReference type="GO" id="GO:0003700">
    <property type="term" value="F:DNA-binding transcription factor activity"/>
    <property type="evidence" value="ECO:0007669"/>
    <property type="project" value="InterPro"/>
</dbReference>
<evidence type="ECO:0000313" key="6">
    <source>
        <dbReference type="Proteomes" id="UP000003157"/>
    </source>
</evidence>
<dbReference type="InterPro" id="IPR036388">
    <property type="entry name" value="WH-like_DNA-bd_sf"/>
</dbReference>
<dbReference type="RefSeq" id="WP_008789220.1">
    <property type="nucleotide sequence ID" value="NZ_AKCB01000001.1"/>
</dbReference>
<feature type="domain" description="HTH arsR-type" evidence="4">
    <location>
        <begin position="7"/>
        <end position="107"/>
    </location>
</feature>
<dbReference type="OrthoDB" id="9798835at2"/>
<dbReference type="Proteomes" id="UP000003157">
    <property type="component" value="Unassembled WGS sequence"/>
</dbReference>
<proteinExistence type="predicted"/>
<accession>E7GBH9</accession>
<dbReference type="STRING" id="100884.GCA_000269565_02232"/>
<dbReference type="PRINTS" id="PR00778">
    <property type="entry name" value="HTHARSR"/>
</dbReference>
<dbReference type="SMART" id="SM00418">
    <property type="entry name" value="HTH_ARSR"/>
    <property type="match status" value="1"/>
</dbReference>
<gene>
    <name evidence="5" type="ORF">HMPREF9488_02120</name>
</gene>
<organism evidence="5 6">
    <name type="scientific">Coprobacillus cateniformis</name>
    <dbReference type="NCBI Taxonomy" id="100884"/>
    <lineage>
        <taxon>Bacteria</taxon>
        <taxon>Bacillati</taxon>
        <taxon>Bacillota</taxon>
        <taxon>Erysipelotrichia</taxon>
        <taxon>Erysipelotrichales</taxon>
        <taxon>Coprobacillaceae</taxon>
        <taxon>Coprobacillus</taxon>
    </lineage>
</organism>
<dbReference type="InterPro" id="IPR011991">
    <property type="entry name" value="ArsR-like_HTH"/>
</dbReference>
<comment type="caution">
    <text evidence="5">The sequence shown here is derived from an EMBL/GenBank/DDBJ whole genome shotgun (WGS) entry which is preliminary data.</text>
</comment>
<keyword evidence="2" id="KW-0238">DNA-binding</keyword>
<reference evidence="5 6" key="1">
    <citation type="submission" date="2010-12" db="EMBL/GenBank/DDBJ databases">
        <title>The Genome Sequence of Coprobacillus sp. strain 29_1.</title>
        <authorList>
            <consortium name="The Broad Institute Genome Sequencing Platform"/>
            <person name="Earl A."/>
            <person name="Ward D."/>
            <person name="Feldgarden M."/>
            <person name="Gevers D."/>
            <person name="Daigneault M."/>
            <person name="Sibley C.D."/>
            <person name="White A."/>
            <person name="Strauss J."/>
            <person name="Allen-Vercoe E."/>
            <person name="Young S.K."/>
            <person name="Zeng Q."/>
            <person name="Gargeya S."/>
            <person name="Fitzgerald M."/>
            <person name="Haas B."/>
            <person name="Abouelleil A."/>
            <person name="Alvarado L."/>
            <person name="Arachchi H.M."/>
            <person name="Berlin A."/>
            <person name="Brown A."/>
            <person name="Chapman S.B."/>
            <person name="Chen Z."/>
            <person name="Dunbar C."/>
            <person name="Freedman E."/>
            <person name="Gearin G."/>
            <person name="Gellesch M."/>
            <person name="Goldberg J."/>
            <person name="Griggs A."/>
            <person name="Gujja S."/>
            <person name="Heilman E."/>
            <person name="Heiman D."/>
            <person name="Howarth C."/>
            <person name="Larson L."/>
            <person name="Lui A."/>
            <person name="MacDonald P.J.P."/>
            <person name="Mehta T."/>
            <person name="Montmayeur A."/>
            <person name="Murphy C."/>
            <person name="Neiman D."/>
            <person name="Pearson M."/>
            <person name="Priest M."/>
            <person name="Roberts A."/>
            <person name="Saif S."/>
            <person name="Shea T."/>
            <person name="Shenoy N."/>
            <person name="Sisk P."/>
            <person name="Stolte C."/>
            <person name="Sykes S."/>
            <person name="White J."/>
            <person name="Yandava C."/>
            <person name="Nusbaum C."/>
            <person name="Birren B."/>
        </authorList>
    </citation>
    <scope>NUCLEOTIDE SEQUENCE [LARGE SCALE GENOMIC DNA]</scope>
    <source>
        <strain evidence="5 6">29_1</strain>
    </source>
</reference>
<dbReference type="InterPro" id="IPR051011">
    <property type="entry name" value="Metal_resp_trans_reg"/>
</dbReference>
<dbReference type="PROSITE" id="PS50987">
    <property type="entry name" value="HTH_ARSR_2"/>
    <property type="match status" value="1"/>
</dbReference>
<evidence type="ECO:0000259" key="4">
    <source>
        <dbReference type="PROSITE" id="PS50987"/>
    </source>
</evidence>
<dbReference type="GO" id="GO:0003677">
    <property type="term" value="F:DNA binding"/>
    <property type="evidence" value="ECO:0007669"/>
    <property type="project" value="UniProtKB-KW"/>
</dbReference>
<sequence>MGETRKTLAKEFNDCRPILSVLGDTTRQSIILCLLENMKTGGMRVGELVDEIHISRTALSHHLKILKGCGIVGMREEGTKNFYYLNYRSSRVTSLIRLFRKIEEVQQDNCEACEERYCEGVIHHDL</sequence>
<keyword evidence="6" id="KW-1185">Reference proteome</keyword>
<protein>
    <submittedName>
        <fullName evidence="5">ArsR family Transcriptional regulator</fullName>
    </submittedName>
</protein>
<evidence type="ECO:0000313" key="5">
    <source>
        <dbReference type="EMBL" id="EFW04714.1"/>
    </source>
</evidence>
<dbReference type="Pfam" id="PF01022">
    <property type="entry name" value="HTH_5"/>
    <property type="match status" value="1"/>
</dbReference>